<sequence>MKYSSFLYVALAFSLLSSSSSTTTLAFAPSNANNMTGDGVCQACGDAPCLGKPKWTEMVGVKASEAKKTILKENPYINEVLYIWCDWKRIMDCCCNRVWLFVDGEGKGSYEDGK</sequence>
<evidence type="ECO:0000256" key="2">
    <source>
        <dbReference type="ARBA" id="ARBA00022690"/>
    </source>
</evidence>
<dbReference type="InterPro" id="IPR036354">
    <property type="entry name" value="Prot_inh_pot1_sf"/>
</dbReference>
<keyword evidence="6" id="KW-1185">Reference proteome</keyword>
<name>A0A5P1EEF4_ASPOF</name>
<protein>
    <submittedName>
        <fullName evidence="5">Uncharacterized protein</fullName>
    </submittedName>
</protein>
<dbReference type="AlphaFoldDB" id="A0A5P1EEF4"/>
<dbReference type="SUPFAM" id="SSF54654">
    <property type="entry name" value="CI-2 family of serine protease inhibitors"/>
    <property type="match status" value="1"/>
</dbReference>
<keyword evidence="2" id="KW-0646">Protease inhibitor</keyword>
<feature type="chain" id="PRO_5024438863" evidence="4">
    <location>
        <begin position="22"/>
        <end position="114"/>
    </location>
</feature>
<dbReference type="Gramene" id="ONK64242">
    <property type="protein sequence ID" value="ONK64242"/>
    <property type="gene ID" value="A4U43_C07F23600"/>
</dbReference>
<organism evidence="5 6">
    <name type="scientific">Asparagus officinalis</name>
    <name type="common">Garden asparagus</name>
    <dbReference type="NCBI Taxonomy" id="4686"/>
    <lineage>
        <taxon>Eukaryota</taxon>
        <taxon>Viridiplantae</taxon>
        <taxon>Streptophyta</taxon>
        <taxon>Embryophyta</taxon>
        <taxon>Tracheophyta</taxon>
        <taxon>Spermatophyta</taxon>
        <taxon>Magnoliopsida</taxon>
        <taxon>Liliopsida</taxon>
        <taxon>Asparagales</taxon>
        <taxon>Asparagaceae</taxon>
        <taxon>Asparagoideae</taxon>
        <taxon>Asparagus</taxon>
    </lineage>
</organism>
<dbReference type="Proteomes" id="UP000243459">
    <property type="component" value="Chromosome 7"/>
</dbReference>
<dbReference type="EMBL" id="CM007387">
    <property type="protein sequence ID" value="ONK64242.1"/>
    <property type="molecule type" value="Genomic_DNA"/>
</dbReference>
<evidence type="ECO:0000313" key="6">
    <source>
        <dbReference type="Proteomes" id="UP000243459"/>
    </source>
</evidence>
<evidence type="ECO:0000313" key="5">
    <source>
        <dbReference type="EMBL" id="ONK64242.1"/>
    </source>
</evidence>
<evidence type="ECO:0000256" key="1">
    <source>
        <dbReference type="ARBA" id="ARBA00008210"/>
    </source>
</evidence>
<dbReference type="GO" id="GO:0009611">
    <property type="term" value="P:response to wounding"/>
    <property type="evidence" value="ECO:0007669"/>
    <property type="project" value="InterPro"/>
</dbReference>
<keyword evidence="4" id="KW-0732">Signal</keyword>
<keyword evidence="3" id="KW-0722">Serine protease inhibitor</keyword>
<dbReference type="GO" id="GO:0004867">
    <property type="term" value="F:serine-type endopeptidase inhibitor activity"/>
    <property type="evidence" value="ECO:0007669"/>
    <property type="project" value="UniProtKB-KW"/>
</dbReference>
<feature type="signal peptide" evidence="4">
    <location>
        <begin position="1"/>
        <end position="21"/>
    </location>
</feature>
<evidence type="ECO:0000256" key="3">
    <source>
        <dbReference type="ARBA" id="ARBA00022900"/>
    </source>
</evidence>
<dbReference type="InterPro" id="IPR000864">
    <property type="entry name" value="Prot_inh_pot1"/>
</dbReference>
<gene>
    <name evidence="5" type="ORF">A4U43_C07F23600</name>
</gene>
<dbReference type="Pfam" id="PF00280">
    <property type="entry name" value="potato_inhibit"/>
    <property type="match status" value="1"/>
</dbReference>
<dbReference type="Gene3D" id="3.30.10.10">
    <property type="entry name" value="Trypsin Inhibitor V, subunit A"/>
    <property type="match status" value="1"/>
</dbReference>
<reference evidence="6" key="1">
    <citation type="journal article" date="2017" name="Nat. Commun.">
        <title>The asparagus genome sheds light on the origin and evolution of a young Y chromosome.</title>
        <authorList>
            <person name="Harkess A."/>
            <person name="Zhou J."/>
            <person name="Xu C."/>
            <person name="Bowers J.E."/>
            <person name="Van der Hulst R."/>
            <person name="Ayyampalayam S."/>
            <person name="Mercati F."/>
            <person name="Riccardi P."/>
            <person name="McKain M.R."/>
            <person name="Kakrana A."/>
            <person name="Tang H."/>
            <person name="Ray J."/>
            <person name="Groenendijk J."/>
            <person name="Arikit S."/>
            <person name="Mathioni S.M."/>
            <person name="Nakano M."/>
            <person name="Shan H."/>
            <person name="Telgmann-Rauber A."/>
            <person name="Kanno A."/>
            <person name="Yue Z."/>
            <person name="Chen H."/>
            <person name="Li W."/>
            <person name="Chen Y."/>
            <person name="Xu X."/>
            <person name="Zhang Y."/>
            <person name="Luo S."/>
            <person name="Chen H."/>
            <person name="Gao J."/>
            <person name="Mao Z."/>
            <person name="Pires J.C."/>
            <person name="Luo M."/>
            <person name="Kudrna D."/>
            <person name="Wing R.A."/>
            <person name="Meyers B.C."/>
            <person name="Yi K."/>
            <person name="Kong H."/>
            <person name="Lavrijsen P."/>
            <person name="Sunseri F."/>
            <person name="Falavigna A."/>
            <person name="Ye Y."/>
            <person name="Leebens-Mack J.H."/>
            <person name="Chen G."/>
        </authorList>
    </citation>
    <scope>NUCLEOTIDE SEQUENCE [LARGE SCALE GENOMIC DNA]</scope>
    <source>
        <strain evidence="6">cv. DH0086</strain>
    </source>
</reference>
<proteinExistence type="inferred from homology"/>
<feature type="non-terminal residue" evidence="5">
    <location>
        <position position="114"/>
    </location>
</feature>
<accession>A0A5P1EEF4</accession>
<evidence type="ECO:0000256" key="4">
    <source>
        <dbReference type="SAM" id="SignalP"/>
    </source>
</evidence>
<comment type="similarity">
    <text evidence="1">Belongs to the protease inhibitor I13 (potato type I serine protease inhibitor) family.</text>
</comment>